<sequence>ALEAVEAVGVVVSAVTGPDAVTQRLMTFARERGLARLLIVNKIDSREADCEGVLERLRTLFGAECLPINLPAGRGAAVRDCFFAPEPGVVDFSAIEAAHTQIVDQVVELDERLMALYLEQGEALSSQQLHAPFEQALREGHLV</sequence>
<feature type="non-terminal residue" evidence="4">
    <location>
        <position position="143"/>
    </location>
</feature>
<name>T1AFR7_9ZZZZ</name>
<proteinExistence type="predicted"/>
<feature type="non-terminal residue" evidence="4">
    <location>
        <position position="1"/>
    </location>
</feature>
<dbReference type="AlphaFoldDB" id="T1AFR7"/>
<keyword evidence="1" id="KW-0547">Nucleotide-binding</keyword>
<evidence type="ECO:0000313" key="4">
    <source>
        <dbReference type="EMBL" id="EQD59351.1"/>
    </source>
</evidence>
<feature type="domain" description="Tr-type G" evidence="3">
    <location>
        <begin position="2"/>
        <end position="100"/>
    </location>
</feature>
<keyword evidence="4" id="KW-0251">Elongation factor</keyword>
<evidence type="ECO:0000256" key="1">
    <source>
        <dbReference type="ARBA" id="ARBA00022741"/>
    </source>
</evidence>
<protein>
    <submittedName>
        <fullName evidence="4">Translation elongation factor G</fullName>
    </submittedName>
</protein>
<comment type="caution">
    <text evidence="4">The sequence shown here is derived from an EMBL/GenBank/DDBJ whole genome shotgun (WGS) entry which is preliminary data.</text>
</comment>
<keyword evidence="2" id="KW-0342">GTP-binding</keyword>
<dbReference type="InterPro" id="IPR027417">
    <property type="entry name" value="P-loop_NTPase"/>
</dbReference>
<organism evidence="4">
    <name type="scientific">mine drainage metagenome</name>
    <dbReference type="NCBI Taxonomy" id="410659"/>
    <lineage>
        <taxon>unclassified sequences</taxon>
        <taxon>metagenomes</taxon>
        <taxon>ecological metagenomes</taxon>
    </lineage>
</organism>
<evidence type="ECO:0000259" key="3">
    <source>
        <dbReference type="Pfam" id="PF00009"/>
    </source>
</evidence>
<dbReference type="GO" id="GO:0032790">
    <property type="term" value="P:ribosome disassembly"/>
    <property type="evidence" value="ECO:0007669"/>
    <property type="project" value="TreeGrafter"/>
</dbReference>
<dbReference type="GO" id="GO:0005525">
    <property type="term" value="F:GTP binding"/>
    <property type="evidence" value="ECO:0007669"/>
    <property type="project" value="UniProtKB-KW"/>
</dbReference>
<dbReference type="PANTHER" id="PTHR43261">
    <property type="entry name" value="TRANSLATION ELONGATION FACTOR G-RELATED"/>
    <property type="match status" value="1"/>
</dbReference>
<dbReference type="GO" id="GO:0003746">
    <property type="term" value="F:translation elongation factor activity"/>
    <property type="evidence" value="ECO:0007669"/>
    <property type="project" value="UniProtKB-KW"/>
</dbReference>
<dbReference type="EMBL" id="AUZX01007457">
    <property type="protein sequence ID" value="EQD59351.1"/>
    <property type="molecule type" value="Genomic_DNA"/>
</dbReference>
<dbReference type="GO" id="GO:0003924">
    <property type="term" value="F:GTPase activity"/>
    <property type="evidence" value="ECO:0007669"/>
    <property type="project" value="InterPro"/>
</dbReference>
<accession>T1AFR7</accession>
<gene>
    <name evidence="4" type="ORF">B1A_10474</name>
</gene>
<reference evidence="4" key="1">
    <citation type="submission" date="2013-08" db="EMBL/GenBank/DDBJ databases">
        <authorList>
            <person name="Mendez C."/>
            <person name="Richter M."/>
            <person name="Ferrer M."/>
            <person name="Sanchez J."/>
        </authorList>
    </citation>
    <scope>NUCLEOTIDE SEQUENCE</scope>
</reference>
<dbReference type="Gene3D" id="3.40.50.300">
    <property type="entry name" value="P-loop containing nucleotide triphosphate hydrolases"/>
    <property type="match status" value="1"/>
</dbReference>
<dbReference type="PANTHER" id="PTHR43261:SF6">
    <property type="entry name" value="ELONGATION FACTOR G-LIKE PROTEIN"/>
    <property type="match status" value="1"/>
</dbReference>
<dbReference type="Pfam" id="PF00009">
    <property type="entry name" value="GTP_EFTU"/>
    <property type="match status" value="1"/>
</dbReference>
<dbReference type="InterPro" id="IPR000795">
    <property type="entry name" value="T_Tr_GTP-bd_dom"/>
</dbReference>
<dbReference type="SUPFAM" id="SSF52540">
    <property type="entry name" value="P-loop containing nucleoside triphosphate hydrolases"/>
    <property type="match status" value="1"/>
</dbReference>
<reference evidence="4" key="2">
    <citation type="journal article" date="2014" name="ISME J.">
        <title>Microbial stratification in low pH oxic and suboxic macroscopic growths along an acid mine drainage.</title>
        <authorList>
            <person name="Mendez-Garcia C."/>
            <person name="Mesa V."/>
            <person name="Sprenger R.R."/>
            <person name="Richter M."/>
            <person name="Diez M.S."/>
            <person name="Solano J."/>
            <person name="Bargiela R."/>
            <person name="Golyshina O.V."/>
            <person name="Manteca A."/>
            <person name="Ramos J.L."/>
            <person name="Gallego J.R."/>
            <person name="Llorente I."/>
            <person name="Martins Dos Santos V.A."/>
            <person name="Jensen O.N."/>
            <person name="Pelaez A.I."/>
            <person name="Sanchez J."/>
            <person name="Ferrer M."/>
        </authorList>
    </citation>
    <scope>NUCLEOTIDE SEQUENCE</scope>
</reference>
<evidence type="ECO:0000256" key="2">
    <source>
        <dbReference type="ARBA" id="ARBA00023134"/>
    </source>
</evidence>
<keyword evidence="4" id="KW-0648">Protein biosynthesis</keyword>